<dbReference type="InterPro" id="IPR056911">
    <property type="entry name" value="Phage_Znf_bind_put"/>
</dbReference>
<proteinExistence type="predicted"/>
<feature type="domain" description="DNA-binding phage zinc finger" evidence="1">
    <location>
        <begin position="127"/>
        <end position="166"/>
    </location>
</feature>
<reference evidence="2 3" key="1">
    <citation type="submission" date="2018-03" db="EMBL/GenBank/DDBJ databases">
        <title>Characteristics and genome of n-alkane degrading marine bacteria Gordonia iterans isolated from crude oil contaminated in Tae-an, South Korea.</title>
        <authorList>
            <person name="Lee S.-S."/>
            <person name="Kim H."/>
        </authorList>
    </citation>
    <scope>NUCLEOTIDE SEQUENCE [LARGE SCALE GENOMIC DNA]</scope>
    <source>
        <strain evidence="2 3">Co17</strain>
    </source>
</reference>
<protein>
    <recommendedName>
        <fullName evidence="1">DNA-binding phage zinc finger domain-containing protein</fullName>
    </recommendedName>
</protein>
<dbReference type="AlphaFoldDB" id="A0A2S0KB35"/>
<gene>
    <name evidence="2" type="ORF">C6V83_00065</name>
</gene>
<dbReference type="Pfam" id="PF24623">
    <property type="entry name" value="Phage_zn_bind_8"/>
    <property type="match status" value="1"/>
</dbReference>
<dbReference type="OrthoDB" id="4377552at2"/>
<evidence type="ECO:0000313" key="2">
    <source>
        <dbReference type="EMBL" id="AVL98911.1"/>
    </source>
</evidence>
<keyword evidence="3" id="KW-1185">Reference proteome</keyword>
<dbReference type="Proteomes" id="UP000239814">
    <property type="component" value="Chromosome"/>
</dbReference>
<name>A0A2S0KB35_9ACTN</name>
<sequence length="198" mass="21380">MTTPPTLTEAVVRAAGAALSRAEIHDDRITVDRNRIETWAASMQTYACDDPAIACRAADTHYSQPNAPAIKVGDLIAAYRKIRGEQAEREKGDAIAALPAPPAPDPQLGGLPIGAADGQPIWHAYEHAYNAIRHACPTCEAQPEESCVNAINGRTRKIPCTARVQAGITAGTDYCETCHRIPEPPSNDEDPYRRPFGR</sequence>
<organism evidence="2 3">
    <name type="scientific">Gordonia iterans</name>
    <dbReference type="NCBI Taxonomy" id="1004901"/>
    <lineage>
        <taxon>Bacteria</taxon>
        <taxon>Bacillati</taxon>
        <taxon>Actinomycetota</taxon>
        <taxon>Actinomycetes</taxon>
        <taxon>Mycobacteriales</taxon>
        <taxon>Gordoniaceae</taxon>
        <taxon>Gordonia</taxon>
    </lineage>
</organism>
<accession>A0A2S0KB35</accession>
<evidence type="ECO:0000313" key="3">
    <source>
        <dbReference type="Proteomes" id="UP000239814"/>
    </source>
</evidence>
<dbReference type="KEGG" id="git:C6V83_00065"/>
<evidence type="ECO:0000259" key="1">
    <source>
        <dbReference type="Pfam" id="PF24623"/>
    </source>
</evidence>
<dbReference type="EMBL" id="CP027433">
    <property type="protein sequence ID" value="AVL98911.1"/>
    <property type="molecule type" value="Genomic_DNA"/>
</dbReference>
<dbReference type="RefSeq" id="WP_105940660.1">
    <property type="nucleotide sequence ID" value="NZ_CP027433.1"/>
</dbReference>